<protein>
    <submittedName>
        <fullName evidence="1">Uncharacterized protein</fullName>
    </submittedName>
</protein>
<comment type="caution">
    <text evidence="1">The sequence shown here is derived from an EMBL/GenBank/DDBJ whole genome shotgun (WGS) entry which is preliminary data.</text>
</comment>
<dbReference type="Proteomes" id="UP000282378">
    <property type="component" value="Unassembled WGS sequence"/>
</dbReference>
<dbReference type="GeneID" id="1182193"/>
<sequence>MNDYEEYGEEITYESAEQIDQMAIYSALNSLMFFANNLDFSSQAMNLAIVDEFTMDLEYGYLRSKFDETNTPYQSVFLSAQSQMWIFSAYELMRTWREKISKYLKAADNGGLPLKLKELQKPLGYENFTVQKRIEEINLLIEKPELIETMRDDLKRTQMLFTQMELLRMSLAKHQMRKRPSAAVQAPTVGYMNRWCGSLEYQINSGQMIICNLSRRDIADGIRAIPAMTIPSDDDLDSFEAAMRGASDDELKSMFQN</sequence>
<name>A0A3M2W9H7_PSEYM</name>
<proteinExistence type="predicted"/>
<reference evidence="1 2" key="1">
    <citation type="submission" date="2018-08" db="EMBL/GenBank/DDBJ databases">
        <title>Recombination of ecologically and evolutionarily significant loci maintains genetic cohesion in the Pseudomonas syringae species complex.</title>
        <authorList>
            <person name="Dillon M."/>
            <person name="Thakur S."/>
            <person name="Almeida R.N.D."/>
            <person name="Weir B.S."/>
            <person name="Guttman D.S."/>
        </authorList>
    </citation>
    <scope>NUCLEOTIDE SEQUENCE [LARGE SCALE GENOMIC DNA]</scope>
    <source>
        <strain evidence="1 2">88_10</strain>
    </source>
</reference>
<dbReference type="RefSeq" id="WP_052746259.1">
    <property type="nucleotide sequence ID" value="NZ_LGLH01000040.1"/>
</dbReference>
<dbReference type="AlphaFoldDB" id="A0A3M2W9H7"/>
<gene>
    <name evidence="1" type="ORF">APX70_00301</name>
</gene>
<organism evidence="1 2">
    <name type="scientific">Pseudomonas syringae pv. maculicola</name>
    <dbReference type="NCBI Taxonomy" id="59511"/>
    <lineage>
        <taxon>Bacteria</taxon>
        <taxon>Pseudomonadati</taxon>
        <taxon>Pseudomonadota</taxon>
        <taxon>Gammaproteobacteria</taxon>
        <taxon>Pseudomonadales</taxon>
        <taxon>Pseudomonadaceae</taxon>
        <taxon>Pseudomonas</taxon>
    </lineage>
</organism>
<evidence type="ECO:0000313" key="2">
    <source>
        <dbReference type="Proteomes" id="UP000282378"/>
    </source>
</evidence>
<evidence type="ECO:0000313" key="1">
    <source>
        <dbReference type="EMBL" id="RML47188.1"/>
    </source>
</evidence>
<dbReference type="EMBL" id="RBNL01003629">
    <property type="protein sequence ID" value="RML47188.1"/>
    <property type="molecule type" value="Genomic_DNA"/>
</dbReference>
<accession>A0A3M2W9H7</accession>